<dbReference type="RefSeq" id="WP_189409562.1">
    <property type="nucleotide sequence ID" value="NZ_BMYJ01000001.1"/>
</dbReference>
<dbReference type="EMBL" id="BMYJ01000001">
    <property type="protein sequence ID" value="GHC44307.1"/>
    <property type="molecule type" value="Genomic_DNA"/>
</dbReference>
<accession>A0A918TEB4</accession>
<protein>
    <submittedName>
        <fullName evidence="1">Uncharacterized protein</fullName>
    </submittedName>
</protein>
<name>A0A918TEB4_9RHOB</name>
<sequence>MTDLHKILETLRRPGLLMRAARFGLPDYRRDRDLRRLLPGQANTSPEKLVPRLLSEEEILEQSRQSGDLSYSISRHIEVLIALISEARLLPRPANSLK</sequence>
<reference evidence="1" key="2">
    <citation type="submission" date="2020-09" db="EMBL/GenBank/DDBJ databases">
        <authorList>
            <person name="Sun Q."/>
            <person name="Kim S."/>
        </authorList>
    </citation>
    <scope>NUCLEOTIDE SEQUENCE</scope>
    <source>
        <strain evidence="1">KCTC 23310</strain>
    </source>
</reference>
<organism evidence="1 2">
    <name type="scientific">Neogemmobacter tilapiae</name>
    <dbReference type="NCBI Taxonomy" id="875041"/>
    <lineage>
        <taxon>Bacteria</taxon>
        <taxon>Pseudomonadati</taxon>
        <taxon>Pseudomonadota</taxon>
        <taxon>Alphaproteobacteria</taxon>
        <taxon>Rhodobacterales</taxon>
        <taxon>Paracoccaceae</taxon>
        <taxon>Neogemmobacter</taxon>
    </lineage>
</organism>
<evidence type="ECO:0000313" key="1">
    <source>
        <dbReference type="EMBL" id="GHC44307.1"/>
    </source>
</evidence>
<reference evidence="1" key="1">
    <citation type="journal article" date="2014" name="Int. J. Syst. Evol. Microbiol.">
        <title>Complete genome sequence of Corynebacterium casei LMG S-19264T (=DSM 44701T), isolated from a smear-ripened cheese.</title>
        <authorList>
            <consortium name="US DOE Joint Genome Institute (JGI-PGF)"/>
            <person name="Walter F."/>
            <person name="Albersmeier A."/>
            <person name="Kalinowski J."/>
            <person name="Ruckert C."/>
        </authorList>
    </citation>
    <scope>NUCLEOTIDE SEQUENCE</scope>
    <source>
        <strain evidence="1">KCTC 23310</strain>
    </source>
</reference>
<keyword evidence="2" id="KW-1185">Reference proteome</keyword>
<proteinExistence type="predicted"/>
<gene>
    <name evidence="1" type="ORF">GCM10007315_01850</name>
</gene>
<dbReference type="Proteomes" id="UP000638981">
    <property type="component" value="Unassembled WGS sequence"/>
</dbReference>
<dbReference type="AlphaFoldDB" id="A0A918TEB4"/>
<dbReference type="Pfam" id="PF20083">
    <property type="entry name" value="DUF6477"/>
    <property type="match status" value="1"/>
</dbReference>
<evidence type="ECO:0000313" key="2">
    <source>
        <dbReference type="Proteomes" id="UP000638981"/>
    </source>
</evidence>
<dbReference type="InterPro" id="IPR045516">
    <property type="entry name" value="DUF6477"/>
</dbReference>
<comment type="caution">
    <text evidence="1">The sequence shown here is derived from an EMBL/GenBank/DDBJ whole genome shotgun (WGS) entry which is preliminary data.</text>
</comment>